<feature type="transmembrane region" description="Helical" evidence="7">
    <location>
        <begin position="429"/>
        <end position="449"/>
    </location>
</feature>
<feature type="transmembrane region" description="Helical" evidence="7">
    <location>
        <begin position="401"/>
        <end position="423"/>
    </location>
</feature>
<keyword evidence="4 7" id="KW-0812">Transmembrane</keyword>
<feature type="transmembrane region" description="Helical" evidence="7">
    <location>
        <begin position="368"/>
        <end position="389"/>
    </location>
</feature>
<dbReference type="InterPro" id="IPR050171">
    <property type="entry name" value="MFS_Transporters"/>
</dbReference>
<comment type="caution">
    <text evidence="9">The sequence shown here is derived from an EMBL/GenBank/DDBJ whole genome shotgun (WGS) entry which is preliminary data.</text>
</comment>
<dbReference type="SUPFAM" id="SSF103473">
    <property type="entry name" value="MFS general substrate transporter"/>
    <property type="match status" value="1"/>
</dbReference>
<evidence type="ECO:0000256" key="1">
    <source>
        <dbReference type="ARBA" id="ARBA00004651"/>
    </source>
</evidence>
<evidence type="ECO:0000256" key="5">
    <source>
        <dbReference type="ARBA" id="ARBA00022989"/>
    </source>
</evidence>
<dbReference type="RefSeq" id="WP_367768795.1">
    <property type="nucleotide sequence ID" value="NZ_JBFNXR010000017.1"/>
</dbReference>
<dbReference type="PANTHER" id="PTHR23517:SF15">
    <property type="entry name" value="PROTON-DEPENDENT OLIGOPEPTIDE FAMILY TRANSPORT PROTEIN"/>
    <property type="match status" value="1"/>
</dbReference>
<evidence type="ECO:0000313" key="10">
    <source>
        <dbReference type="Proteomes" id="UP001556118"/>
    </source>
</evidence>
<feature type="transmembrane region" description="Helical" evidence="7">
    <location>
        <begin position="140"/>
        <end position="158"/>
    </location>
</feature>
<keyword evidence="5 7" id="KW-1133">Transmembrane helix</keyword>
<feature type="transmembrane region" description="Helical" evidence="7">
    <location>
        <begin position="204"/>
        <end position="225"/>
    </location>
</feature>
<evidence type="ECO:0000259" key="8">
    <source>
        <dbReference type="PROSITE" id="PS50850"/>
    </source>
</evidence>
<keyword evidence="6 7" id="KW-0472">Membrane</keyword>
<proteinExistence type="predicted"/>
<dbReference type="Proteomes" id="UP001556118">
    <property type="component" value="Unassembled WGS sequence"/>
</dbReference>
<evidence type="ECO:0000256" key="6">
    <source>
        <dbReference type="ARBA" id="ARBA00023136"/>
    </source>
</evidence>
<evidence type="ECO:0000313" key="9">
    <source>
        <dbReference type="EMBL" id="MEW9854009.1"/>
    </source>
</evidence>
<feature type="transmembrane region" description="Helical" evidence="7">
    <location>
        <begin position="299"/>
        <end position="321"/>
    </location>
</feature>
<dbReference type="PROSITE" id="PS50850">
    <property type="entry name" value="MFS"/>
    <property type="match status" value="1"/>
</dbReference>
<dbReference type="NCBIfam" id="TIGR00924">
    <property type="entry name" value="yjdL_sub1_fam"/>
    <property type="match status" value="1"/>
</dbReference>
<gene>
    <name evidence="9" type="ORF">ABUH87_02280</name>
</gene>
<dbReference type="PANTHER" id="PTHR23517">
    <property type="entry name" value="RESISTANCE PROTEIN MDTM, PUTATIVE-RELATED-RELATED"/>
    <property type="match status" value="1"/>
</dbReference>
<reference evidence="9 10" key="1">
    <citation type="submission" date="2024-06" db="EMBL/GenBank/DDBJ databases">
        <title>Novosphingobium rhizovicinus M1R2S20.</title>
        <authorList>
            <person name="Sun J.-Q."/>
        </authorList>
    </citation>
    <scope>NUCLEOTIDE SEQUENCE [LARGE SCALE GENOMIC DNA]</scope>
    <source>
        <strain evidence="9 10">M1R2S20</strain>
    </source>
</reference>
<dbReference type="InterPro" id="IPR036259">
    <property type="entry name" value="MFS_trans_sf"/>
</dbReference>
<organism evidence="9 10">
    <name type="scientific">Novosphingobium rhizovicinum</name>
    <dbReference type="NCBI Taxonomy" id="3228928"/>
    <lineage>
        <taxon>Bacteria</taxon>
        <taxon>Pseudomonadati</taxon>
        <taxon>Pseudomonadota</taxon>
        <taxon>Alphaproteobacteria</taxon>
        <taxon>Sphingomonadales</taxon>
        <taxon>Sphingomonadaceae</taxon>
        <taxon>Novosphingobium</taxon>
    </lineage>
</organism>
<evidence type="ECO:0000256" key="3">
    <source>
        <dbReference type="ARBA" id="ARBA00022475"/>
    </source>
</evidence>
<evidence type="ECO:0000256" key="7">
    <source>
        <dbReference type="SAM" id="Phobius"/>
    </source>
</evidence>
<comment type="subcellular location">
    <subcellularLocation>
        <location evidence="1">Cell membrane</location>
        <topology evidence="1">Multi-pass membrane protein</topology>
    </subcellularLocation>
</comment>
<keyword evidence="10" id="KW-1185">Reference proteome</keyword>
<feature type="transmembrane region" description="Helical" evidence="7">
    <location>
        <begin position="333"/>
        <end position="356"/>
    </location>
</feature>
<feature type="transmembrane region" description="Helical" evidence="7">
    <location>
        <begin position="254"/>
        <end position="279"/>
    </location>
</feature>
<sequence>MTAAEATPQIDPETVASRDDRAFLGHPKGLGFLAFVEGCERFSYYSMQTLLVLYMTKYLLLPENIGNVIGLQALQESWYGGLEGQPFASRLFGDYTGLVYLTPILGGIIADRWLGRRVTLVLGGAVMALGHLLMAFESAFLFALLALVVGVGLFKGNIASQVGELYSTKDLRRATAFQIFYIAIQLSVIAAPLVSGTLGEKVGWHYGFGCAGLVMVAGLLLYIYAKPWLPADNRPAKGAKAPADRLHKTDVPRLLVLLLLIPVLAVALLVNQEIFNAYLVWADEQFQLTFFGTTVPTSWMITVDATASFTLLVAVTAFWKWYADKYGSEPDELGKMIIGSVFTIAGALCLVMAAATQGDGKIGLFWPVMFHILNSIGFGHTLPVSLALFTKVAPRALTGTVVGIYYLAFVGANMVVGTVGGWYSTMDTVQFWLLHVGAATVGLVAFVLLKVTLGKVLNTPQDV</sequence>
<dbReference type="EMBL" id="JBFNXR010000017">
    <property type="protein sequence ID" value="MEW9854009.1"/>
    <property type="molecule type" value="Genomic_DNA"/>
</dbReference>
<dbReference type="InterPro" id="IPR011701">
    <property type="entry name" value="MFS"/>
</dbReference>
<evidence type="ECO:0000256" key="2">
    <source>
        <dbReference type="ARBA" id="ARBA00022448"/>
    </source>
</evidence>
<dbReference type="InterPro" id="IPR020846">
    <property type="entry name" value="MFS_dom"/>
</dbReference>
<name>A0ABV3R8F2_9SPHN</name>
<feature type="transmembrane region" description="Helical" evidence="7">
    <location>
        <begin position="179"/>
        <end position="198"/>
    </location>
</feature>
<feature type="domain" description="Major facilitator superfamily (MFS) profile" evidence="8">
    <location>
        <begin position="43"/>
        <end position="453"/>
    </location>
</feature>
<accession>A0ABV3R8F2</accession>
<feature type="transmembrane region" description="Helical" evidence="7">
    <location>
        <begin position="118"/>
        <end position="134"/>
    </location>
</feature>
<protein>
    <submittedName>
        <fullName evidence="9">Peptide MFS transporter</fullName>
    </submittedName>
</protein>
<evidence type="ECO:0000256" key="4">
    <source>
        <dbReference type="ARBA" id="ARBA00022692"/>
    </source>
</evidence>
<dbReference type="Pfam" id="PF07690">
    <property type="entry name" value="MFS_1"/>
    <property type="match status" value="1"/>
</dbReference>
<dbReference type="Gene3D" id="1.20.1250.20">
    <property type="entry name" value="MFS general substrate transporter like domains"/>
    <property type="match status" value="2"/>
</dbReference>
<keyword evidence="2" id="KW-0813">Transport</keyword>
<dbReference type="InterPro" id="IPR005279">
    <property type="entry name" value="Dipep/tripep_permease"/>
</dbReference>
<keyword evidence="3" id="KW-1003">Cell membrane</keyword>